<proteinExistence type="predicted"/>
<accession>A0ABY6AS09</accession>
<reference evidence="1" key="1">
    <citation type="submission" date="2022-09" db="EMBL/GenBank/DDBJ databases">
        <title>Complete genome sequence of Pseudomonas promysalinigenes strain RL-WG26, a newly isolated PGPR with the potential for plant salinity stress alleviation.</title>
        <authorList>
            <person name="Ren L."/>
            <person name="Wang G."/>
            <person name="Hu H."/>
        </authorList>
    </citation>
    <scope>NUCLEOTIDE SEQUENCE</scope>
    <source>
        <strain evidence="1">RL-WG26</strain>
    </source>
</reference>
<keyword evidence="2" id="KW-1185">Reference proteome</keyword>
<protein>
    <submittedName>
        <fullName evidence="1">Uncharacterized protein</fullName>
    </submittedName>
</protein>
<dbReference type="EMBL" id="CP104557">
    <property type="protein sequence ID" value="UXH42182.1"/>
    <property type="molecule type" value="Genomic_DNA"/>
</dbReference>
<gene>
    <name evidence="1" type="ORF">N5C08_11930</name>
</gene>
<dbReference type="Proteomes" id="UP001064504">
    <property type="component" value="Chromosome"/>
</dbReference>
<name>A0ABY6AS09_9PSED</name>
<evidence type="ECO:0000313" key="1">
    <source>
        <dbReference type="EMBL" id="UXH42182.1"/>
    </source>
</evidence>
<dbReference type="RefSeq" id="WP_261745542.1">
    <property type="nucleotide sequence ID" value="NZ_CP104557.1"/>
</dbReference>
<organism evidence="1 2">
    <name type="scientific">Pseudomonas promysalinigenes</name>
    <dbReference type="NCBI Taxonomy" id="485898"/>
    <lineage>
        <taxon>Bacteria</taxon>
        <taxon>Pseudomonadati</taxon>
        <taxon>Pseudomonadota</taxon>
        <taxon>Gammaproteobacteria</taxon>
        <taxon>Pseudomonadales</taxon>
        <taxon>Pseudomonadaceae</taxon>
        <taxon>Pseudomonas</taxon>
    </lineage>
</organism>
<sequence length="43" mass="4793">MSTETLKQKLLKLRLIIDSLKAQDPAAMKLSVELEPLLKAADQ</sequence>
<evidence type="ECO:0000313" key="2">
    <source>
        <dbReference type="Proteomes" id="UP001064504"/>
    </source>
</evidence>